<reference evidence="1 2" key="1">
    <citation type="submission" date="2017-03" db="EMBL/GenBank/DDBJ databases">
        <title>Lifting the veil on microbial sulfur biogeochemistry in mining wastewaters.</title>
        <authorList>
            <person name="Kantor R.S."/>
            <person name="Colenbrander Nelson T."/>
            <person name="Marshall S."/>
            <person name="Bennett D."/>
            <person name="Apte S."/>
            <person name="Camacho D."/>
            <person name="Thomas B.C."/>
            <person name="Warren L.A."/>
            <person name="Banfield J.F."/>
        </authorList>
    </citation>
    <scope>NUCLEOTIDE SEQUENCE [LARGE SCALE GENOMIC DNA]</scope>
    <source>
        <strain evidence="1">32-69-9</strain>
    </source>
</reference>
<dbReference type="Gene3D" id="3.40.50.880">
    <property type="match status" value="1"/>
</dbReference>
<dbReference type="Pfam" id="PF14871">
    <property type="entry name" value="GHL6"/>
    <property type="match status" value="1"/>
</dbReference>
<protein>
    <recommendedName>
        <fullName evidence="3">Beta-galactosidase trimerisation domain-containing protein</fullName>
    </recommendedName>
</protein>
<dbReference type="Gene3D" id="3.20.20.80">
    <property type="entry name" value="Glycosidases"/>
    <property type="match status" value="1"/>
</dbReference>
<dbReference type="SUPFAM" id="SSF51445">
    <property type="entry name" value="(Trans)glycosidases"/>
    <property type="match status" value="1"/>
</dbReference>
<dbReference type="SUPFAM" id="SSF52317">
    <property type="entry name" value="Class I glutamine amidotransferase-like"/>
    <property type="match status" value="1"/>
</dbReference>
<evidence type="ECO:0000313" key="1">
    <source>
        <dbReference type="EMBL" id="OYX32210.1"/>
    </source>
</evidence>
<evidence type="ECO:0000313" key="2">
    <source>
        <dbReference type="Proteomes" id="UP000215595"/>
    </source>
</evidence>
<dbReference type="AlphaFoldDB" id="A0A258FHZ8"/>
<dbReference type="InterPro" id="IPR028212">
    <property type="entry name" value="GHL6"/>
</dbReference>
<accession>A0A258FHZ8</accession>
<name>A0A258FHZ8_9CAUL</name>
<gene>
    <name evidence="1" type="ORF">B7Z01_11345</name>
</gene>
<comment type="caution">
    <text evidence="1">The sequence shown here is derived from an EMBL/GenBank/DDBJ whole genome shotgun (WGS) entry which is preliminary data.</text>
</comment>
<dbReference type="InterPro" id="IPR029062">
    <property type="entry name" value="Class_I_gatase-like"/>
</dbReference>
<dbReference type="CDD" id="cd03143">
    <property type="entry name" value="A4_beta-galactosidase_middle_domain"/>
    <property type="match status" value="1"/>
</dbReference>
<dbReference type="Proteomes" id="UP000215595">
    <property type="component" value="Unassembled WGS sequence"/>
</dbReference>
<proteinExistence type="predicted"/>
<evidence type="ECO:0008006" key="3">
    <source>
        <dbReference type="Google" id="ProtNLM"/>
    </source>
</evidence>
<dbReference type="InterPro" id="IPR017853">
    <property type="entry name" value="GH"/>
</dbReference>
<sequence>MTDAATQRRRYRDSHRRLLLDMHIPDWDDRFLSAYDPQVYVQAVVETGADGAMLYFQSHLGLCYWPSRSGKVHRRARSRDLAGEALAGLNRAGLPVCAYYSVNFNNQAWLDHPDWRLKPASPATIGQLPRARYGIVCLNNPDYRAFVDAQIDEIAAYPVDAFFFDMVWWNGVCVCDSCRSRFLCETGEAIPDTIDWLEPGWVRFQAARERWLAEFTTALRDRARAGRPDAEVYHNFALGLSNWTRGVSFDSVAGHDFLGGDFYGGRAEQLLISRLMLNLTPSRPAEFMTTVAAGLTEHTRLRPQAELTTKALAATASGAAFLAIVAIDPDGRIEPEAIARVRVAFDAALAFAPYLGGAPVEDVGVYCSDRSKMSFAENGRTITASPGASLPDYPHFKALTGTCRILQQAHVAFGVVSRANLGELDRWPVLVLPNVTRMSRDEVEAFRSYVARGGRLYASRETSLALDDGSRGQDFALAGLFGCHHRGEAGGRLVYARARGWPLPERPLAHWRIEGGTGATVVAAGAGEVLVTLTTPYGYPEPGAVGDTRWASIHSSPPWSDTDEPLVVRNRHGDGQVIYSALDIEAGETPEHDQLLLSLIRALAPRPARLDVDAHPCVWASAFDQPEANRMTVCLLNYQLEAPTIPVATSRVRAGLPKGRRVLAIKRAPDLEAIPFEEPEPGRVSFDAGTLDLFAMFIVEHAPA</sequence>
<dbReference type="EMBL" id="NCEB01000024">
    <property type="protein sequence ID" value="OYX32210.1"/>
    <property type="molecule type" value="Genomic_DNA"/>
</dbReference>
<organism evidence="1 2">
    <name type="scientific">Brevundimonas subvibrioides</name>
    <dbReference type="NCBI Taxonomy" id="74313"/>
    <lineage>
        <taxon>Bacteria</taxon>
        <taxon>Pseudomonadati</taxon>
        <taxon>Pseudomonadota</taxon>
        <taxon>Alphaproteobacteria</taxon>
        <taxon>Caulobacterales</taxon>
        <taxon>Caulobacteraceae</taxon>
        <taxon>Brevundimonas</taxon>
    </lineage>
</organism>